<feature type="transmembrane region" description="Helical" evidence="2">
    <location>
        <begin position="174"/>
        <end position="193"/>
    </location>
</feature>
<feature type="transmembrane region" description="Helical" evidence="2">
    <location>
        <begin position="77"/>
        <end position="97"/>
    </location>
</feature>
<keyword evidence="2" id="KW-1133">Transmembrane helix</keyword>
<dbReference type="EMBL" id="JAUSYY010000001">
    <property type="protein sequence ID" value="MDQ0894041.1"/>
    <property type="molecule type" value="Genomic_DNA"/>
</dbReference>
<feature type="region of interest" description="Disordered" evidence="1">
    <location>
        <begin position="1"/>
        <end position="21"/>
    </location>
</feature>
<feature type="compositionally biased region" description="Polar residues" evidence="1">
    <location>
        <begin position="1"/>
        <end position="14"/>
    </location>
</feature>
<feature type="transmembrane region" description="Helical" evidence="2">
    <location>
        <begin position="109"/>
        <end position="131"/>
    </location>
</feature>
<gene>
    <name evidence="3" type="ORF">QFZ26_001596</name>
</gene>
<evidence type="ECO:0000256" key="1">
    <source>
        <dbReference type="SAM" id="MobiDB-lite"/>
    </source>
</evidence>
<evidence type="ECO:0000313" key="4">
    <source>
        <dbReference type="Proteomes" id="UP001239083"/>
    </source>
</evidence>
<keyword evidence="2" id="KW-0472">Membrane</keyword>
<evidence type="ECO:0000256" key="2">
    <source>
        <dbReference type="SAM" id="Phobius"/>
    </source>
</evidence>
<feature type="transmembrane region" description="Helical" evidence="2">
    <location>
        <begin position="143"/>
        <end position="167"/>
    </location>
</feature>
<keyword evidence="2" id="KW-0812">Transmembrane</keyword>
<comment type="caution">
    <text evidence="3">The sequence shown here is derived from an EMBL/GenBank/DDBJ whole genome shotgun (WGS) entry which is preliminary data.</text>
</comment>
<organism evidence="3 4">
    <name type="scientific">Agromyces ramosus</name>
    <dbReference type="NCBI Taxonomy" id="33879"/>
    <lineage>
        <taxon>Bacteria</taxon>
        <taxon>Bacillati</taxon>
        <taxon>Actinomycetota</taxon>
        <taxon>Actinomycetes</taxon>
        <taxon>Micrococcales</taxon>
        <taxon>Microbacteriaceae</taxon>
        <taxon>Agromyces</taxon>
    </lineage>
</organism>
<sequence>MTTGHEVQQPTITPASDHPRSTRPLPRWLLLLIGVGSAVFGLLPWLITGLRLPLQNLWATDTLPGDMPLVLLPFSQYAVSLIVAVIVIGSAAAGVVARSIRRRTPKGGLAMFVLGVAVVDLVALTQTAVVVGGGLRDDSMSSLYLTALLACAGTAIVLGLGVLALIARAPRGGAVIGLAVPALLSSVWLHALLSPQGPAFIGEPSWLFDAVRWAPPVLIGAAIAWGGVNTVGRLIAAVASLLMLWITPALLTAVANAVGSRVLARYLGEMLDYGISVFRAALFEPNLAVPPLVVAVVVAGAGIAARMLLTRRALRQVRS</sequence>
<feature type="transmembrane region" description="Helical" evidence="2">
    <location>
        <begin position="213"/>
        <end position="235"/>
    </location>
</feature>
<name>A0ABU0R9Z9_9MICO</name>
<keyword evidence="4" id="KW-1185">Reference proteome</keyword>
<dbReference type="Proteomes" id="UP001239083">
    <property type="component" value="Unassembled WGS sequence"/>
</dbReference>
<feature type="transmembrane region" description="Helical" evidence="2">
    <location>
        <begin position="28"/>
        <end position="47"/>
    </location>
</feature>
<feature type="transmembrane region" description="Helical" evidence="2">
    <location>
        <begin position="287"/>
        <end position="309"/>
    </location>
</feature>
<protein>
    <submittedName>
        <fullName evidence="3">Uncharacterized protein</fullName>
    </submittedName>
</protein>
<evidence type="ECO:0000313" key="3">
    <source>
        <dbReference type="EMBL" id="MDQ0894041.1"/>
    </source>
</evidence>
<dbReference type="RefSeq" id="WP_307040977.1">
    <property type="nucleotide sequence ID" value="NZ_JAUSYY010000001.1"/>
</dbReference>
<reference evidence="3 4" key="1">
    <citation type="submission" date="2023-07" db="EMBL/GenBank/DDBJ databases">
        <title>Comparative genomics of wheat-associated soil bacteria to identify genetic determinants of phenazine resistance.</title>
        <authorList>
            <person name="Mouncey N."/>
        </authorList>
    </citation>
    <scope>NUCLEOTIDE SEQUENCE [LARGE SCALE GENOMIC DNA]</scope>
    <source>
        <strain evidence="3 4">V3I3</strain>
    </source>
</reference>
<proteinExistence type="predicted"/>
<feature type="transmembrane region" description="Helical" evidence="2">
    <location>
        <begin position="242"/>
        <end position="267"/>
    </location>
</feature>
<accession>A0ABU0R9Z9</accession>